<dbReference type="OrthoDB" id="829at2759"/>
<evidence type="ECO:0000256" key="1">
    <source>
        <dbReference type="ARBA" id="ARBA00004123"/>
    </source>
</evidence>
<dbReference type="GO" id="GO:0016070">
    <property type="term" value="P:RNA metabolic process"/>
    <property type="evidence" value="ECO:0007669"/>
    <property type="project" value="InterPro"/>
</dbReference>
<organism evidence="8 9">
    <name type="scientific">Ophiocordyceps australis</name>
    <dbReference type="NCBI Taxonomy" id="1399860"/>
    <lineage>
        <taxon>Eukaryota</taxon>
        <taxon>Fungi</taxon>
        <taxon>Dikarya</taxon>
        <taxon>Ascomycota</taxon>
        <taxon>Pezizomycotina</taxon>
        <taxon>Sordariomycetes</taxon>
        <taxon>Hypocreomycetidae</taxon>
        <taxon>Hypocreales</taxon>
        <taxon>Ophiocordycipitaceae</taxon>
        <taxon>Ophiocordyceps</taxon>
    </lineage>
</organism>
<dbReference type="GO" id="GO:0005634">
    <property type="term" value="C:nucleus"/>
    <property type="evidence" value="ECO:0007669"/>
    <property type="project" value="UniProtKB-SubCell"/>
</dbReference>
<evidence type="ECO:0000256" key="6">
    <source>
        <dbReference type="ARBA" id="ARBA00023125"/>
    </source>
</evidence>
<dbReference type="PANTHER" id="PTHR10741">
    <property type="entry name" value="TRANSLIN AND TRANSLIN ASSOCIATED PROTEIN X"/>
    <property type="match status" value="1"/>
</dbReference>
<dbReference type="CDD" id="cd14819">
    <property type="entry name" value="Translin"/>
    <property type="match status" value="1"/>
</dbReference>
<gene>
    <name evidence="8" type="ORF">CDD81_4685</name>
</gene>
<dbReference type="AlphaFoldDB" id="A0A2C5XIY5"/>
<keyword evidence="4" id="KW-0963">Cytoplasm</keyword>
<reference evidence="8 9" key="1">
    <citation type="submission" date="2017-06" db="EMBL/GenBank/DDBJ databases">
        <title>Ant-infecting Ophiocordyceps genomes reveal a high diversity of potential behavioral manipulation genes and a possible major role for enterotoxins.</title>
        <authorList>
            <person name="De Bekker C."/>
            <person name="Evans H.C."/>
            <person name="Brachmann A."/>
            <person name="Hughes D.P."/>
        </authorList>
    </citation>
    <scope>NUCLEOTIDE SEQUENCE [LARGE SCALE GENOMIC DNA]</scope>
    <source>
        <strain evidence="8 9">Map64</strain>
    </source>
</reference>
<dbReference type="GO" id="GO:0003723">
    <property type="term" value="F:RNA binding"/>
    <property type="evidence" value="ECO:0007669"/>
    <property type="project" value="UniProtKB-KW"/>
</dbReference>
<comment type="similarity">
    <text evidence="3">Belongs to the translin family.</text>
</comment>
<dbReference type="SUPFAM" id="SSF74784">
    <property type="entry name" value="Translin"/>
    <property type="match status" value="1"/>
</dbReference>
<comment type="caution">
    <text evidence="8">The sequence shown here is derived from an EMBL/GenBank/DDBJ whole genome shotgun (WGS) entry which is preliminary data.</text>
</comment>
<dbReference type="InterPro" id="IPR016068">
    <property type="entry name" value="Translin_N"/>
</dbReference>
<dbReference type="InterPro" id="IPR002848">
    <property type="entry name" value="Translin_fam"/>
</dbReference>
<evidence type="ECO:0008006" key="10">
    <source>
        <dbReference type="Google" id="ProtNLM"/>
    </source>
</evidence>
<keyword evidence="5" id="KW-0694">RNA-binding</keyword>
<dbReference type="FunFam" id="1.20.58.200:FF:000002">
    <property type="entry name" value="Putative translin"/>
    <property type="match status" value="1"/>
</dbReference>
<dbReference type="Proteomes" id="UP000226192">
    <property type="component" value="Unassembled WGS sequence"/>
</dbReference>
<dbReference type="GO" id="GO:0043565">
    <property type="term" value="F:sequence-specific DNA binding"/>
    <property type="evidence" value="ECO:0007669"/>
    <property type="project" value="InterPro"/>
</dbReference>
<name>A0A2C5XIY5_9HYPO</name>
<dbReference type="Gene3D" id="1.20.58.200">
    <property type="entry name" value="Translin, domain 2"/>
    <property type="match status" value="1"/>
</dbReference>
<evidence type="ECO:0000313" key="9">
    <source>
        <dbReference type="Proteomes" id="UP000226192"/>
    </source>
</evidence>
<proteinExistence type="inferred from homology"/>
<sequence length="239" mass="26779">MSSDPSFLLDPSIFATLDKQLEQESQVRDAIGQIVQRLERAVASAQGLLSRVHSTPPSQYDQLAAQVEEAVRQEIPIIHELDALASQHPYYKYNAKWSRAVQNAIYTAIYCAWLGGFADVQSSHIGRLLTLDQVGAIFAIPVNLTDRDAFHLTIEQYLLSLPDLTQDLARLASNAVTLGDFSLPLTIATFIKHLFAAFQLLNLKNDVLRRRTDALKYDVKRVEDVVYDLSLRGLVSRPE</sequence>
<evidence type="ECO:0000313" key="8">
    <source>
        <dbReference type="EMBL" id="PHH64328.1"/>
    </source>
</evidence>
<dbReference type="GO" id="GO:0005737">
    <property type="term" value="C:cytoplasm"/>
    <property type="evidence" value="ECO:0007669"/>
    <property type="project" value="UniProtKB-SubCell"/>
</dbReference>
<dbReference type="Gene3D" id="1.20.58.190">
    <property type="entry name" value="Translin, domain 1"/>
    <property type="match status" value="1"/>
</dbReference>
<keyword evidence="9" id="KW-1185">Reference proteome</keyword>
<evidence type="ECO:0000256" key="5">
    <source>
        <dbReference type="ARBA" id="ARBA00022884"/>
    </source>
</evidence>
<keyword evidence="6" id="KW-0238">DNA-binding</keyword>
<dbReference type="GO" id="GO:0003697">
    <property type="term" value="F:single-stranded DNA binding"/>
    <property type="evidence" value="ECO:0007669"/>
    <property type="project" value="InterPro"/>
</dbReference>
<evidence type="ECO:0000256" key="7">
    <source>
        <dbReference type="ARBA" id="ARBA00023242"/>
    </source>
</evidence>
<protein>
    <recommendedName>
        <fullName evidence="10">Translin</fullName>
    </recommendedName>
</protein>
<evidence type="ECO:0000256" key="2">
    <source>
        <dbReference type="ARBA" id="ARBA00004496"/>
    </source>
</evidence>
<dbReference type="InterPro" id="IPR016069">
    <property type="entry name" value="Translin_C"/>
</dbReference>
<dbReference type="InterPro" id="IPR033956">
    <property type="entry name" value="Translin"/>
</dbReference>
<comment type="subcellular location">
    <subcellularLocation>
        <location evidence="2">Cytoplasm</location>
    </subcellularLocation>
    <subcellularLocation>
        <location evidence="1">Nucleus</location>
    </subcellularLocation>
</comment>
<dbReference type="STRING" id="1399860.A0A2C5XIY5"/>
<dbReference type="EMBL" id="NJET01000032">
    <property type="protein sequence ID" value="PHH64328.1"/>
    <property type="molecule type" value="Genomic_DNA"/>
</dbReference>
<accession>A0A2C5XIY5</accession>
<evidence type="ECO:0000256" key="3">
    <source>
        <dbReference type="ARBA" id="ARBA00005902"/>
    </source>
</evidence>
<dbReference type="InterPro" id="IPR036081">
    <property type="entry name" value="Translin_sf"/>
</dbReference>
<keyword evidence="7" id="KW-0539">Nucleus</keyword>
<evidence type="ECO:0000256" key="4">
    <source>
        <dbReference type="ARBA" id="ARBA00022490"/>
    </source>
</evidence>
<dbReference type="Pfam" id="PF01997">
    <property type="entry name" value="Translin"/>
    <property type="match status" value="1"/>
</dbReference>